<accession>A0ABM5ZZ89</accession>
<sequence>MAKPTTEDITLPTFPVTMVRELDGHFIHDEISLKEMVANTNKGLILYFYPKDNTPGCTTQATEFTAQLNEFDDLGYDIIGVSRDSVESHEKFIAKQDLQIALISDTDEKLCQYFDVIKEKNMYGNITLGLVRSAFVFNTEGKLTHAQRNLRAKGYTERLLETLTTSSQN</sequence>
<dbReference type="InterPro" id="IPR013766">
    <property type="entry name" value="Thioredoxin_domain"/>
</dbReference>
<dbReference type="SUPFAM" id="SSF52833">
    <property type="entry name" value="Thioredoxin-like"/>
    <property type="match status" value="1"/>
</dbReference>
<keyword evidence="5" id="KW-0560">Oxidoreductase</keyword>
<evidence type="ECO:0000313" key="14">
    <source>
        <dbReference type="Proteomes" id="UP000076104"/>
    </source>
</evidence>
<evidence type="ECO:0000256" key="1">
    <source>
        <dbReference type="ARBA" id="ARBA00003330"/>
    </source>
</evidence>
<dbReference type="GeneID" id="33059878"/>
<evidence type="ECO:0000259" key="12">
    <source>
        <dbReference type="PROSITE" id="PS51352"/>
    </source>
</evidence>
<feature type="domain" description="Thioredoxin" evidence="12">
    <location>
        <begin position="5"/>
        <end position="168"/>
    </location>
</feature>
<gene>
    <name evidence="13" type="ORF">A3K91_1847</name>
</gene>
<keyword evidence="7" id="KW-0676">Redox-active center</keyword>
<protein>
    <recommendedName>
        <fullName evidence="2">thioredoxin-dependent peroxiredoxin</fullName>
        <ecNumber evidence="2">1.11.1.24</ecNumber>
    </recommendedName>
    <alternativeName>
        <fullName evidence="8">Thioredoxin peroxidase</fullName>
    </alternativeName>
    <alternativeName>
        <fullName evidence="10">Thioredoxin-dependent peroxiredoxin Bcp</fullName>
    </alternativeName>
</protein>
<evidence type="ECO:0000313" key="13">
    <source>
        <dbReference type="EMBL" id="AMT97440.1"/>
    </source>
</evidence>
<keyword evidence="4" id="KW-0049">Antioxidant</keyword>
<evidence type="ECO:0000256" key="11">
    <source>
        <dbReference type="ARBA" id="ARBA00049091"/>
    </source>
</evidence>
<reference evidence="13 14" key="1">
    <citation type="submission" date="2016-03" db="EMBL/GenBank/DDBJ databases">
        <title>Genome sequencing of Psychrobacter alimentarius PAMC 27889.</title>
        <authorList>
            <person name="Lee J."/>
            <person name="Kim O.-S."/>
        </authorList>
    </citation>
    <scope>NUCLEOTIDE SEQUENCE [LARGE SCALE GENOMIC DNA]</scope>
    <source>
        <strain evidence="13 14">PAMC 27889</strain>
    </source>
</reference>
<evidence type="ECO:0000256" key="2">
    <source>
        <dbReference type="ARBA" id="ARBA00013017"/>
    </source>
</evidence>
<evidence type="ECO:0000256" key="6">
    <source>
        <dbReference type="ARBA" id="ARBA00023157"/>
    </source>
</evidence>
<keyword evidence="3 13" id="KW-0575">Peroxidase</keyword>
<dbReference type="PROSITE" id="PS51352">
    <property type="entry name" value="THIOREDOXIN_2"/>
    <property type="match status" value="1"/>
</dbReference>
<dbReference type="GO" id="GO:0004601">
    <property type="term" value="F:peroxidase activity"/>
    <property type="evidence" value="ECO:0007669"/>
    <property type="project" value="UniProtKB-KW"/>
</dbReference>
<comment type="similarity">
    <text evidence="9">Belongs to the peroxiredoxin family. BCP/PrxQ subfamily.</text>
</comment>
<dbReference type="RefSeq" id="WP_062844994.1">
    <property type="nucleotide sequence ID" value="NZ_CP014945.1"/>
</dbReference>
<dbReference type="CDD" id="cd03017">
    <property type="entry name" value="PRX_BCP"/>
    <property type="match status" value="1"/>
</dbReference>
<comment type="catalytic activity">
    <reaction evidence="11">
        <text>a hydroperoxide + [thioredoxin]-dithiol = an alcohol + [thioredoxin]-disulfide + H2O</text>
        <dbReference type="Rhea" id="RHEA:62620"/>
        <dbReference type="Rhea" id="RHEA-COMP:10698"/>
        <dbReference type="Rhea" id="RHEA-COMP:10700"/>
        <dbReference type="ChEBI" id="CHEBI:15377"/>
        <dbReference type="ChEBI" id="CHEBI:29950"/>
        <dbReference type="ChEBI" id="CHEBI:30879"/>
        <dbReference type="ChEBI" id="CHEBI:35924"/>
        <dbReference type="ChEBI" id="CHEBI:50058"/>
        <dbReference type="EC" id="1.11.1.24"/>
    </reaction>
</comment>
<dbReference type="Pfam" id="PF00578">
    <property type="entry name" value="AhpC-TSA"/>
    <property type="match status" value="1"/>
</dbReference>
<evidence type="ECO:0000256" key="5">
    <source>
        <dbReference type="ARBA" id="ARBA00023002"/>
    </source>
</evidence>
<evidence type="ECO:0000256" key="10">
    <source>
        <dbReference type="ARBA" id="ARBA00042639"/>
    </source>
</evidence>
<evidence type="ECO:0000256" key="4">
    <source>
        <dbReference type="ARBA" id="ARBA00022862"/>
    </source>
</evidence>
<evidence type="ECO:0000256" key="3">
    <source>
        <dbReference type="ARBA" id="ARBA00022559"/>
    </source>
</evidence>
<evidence type="ECO:0000256" key="7">
    <source>
        <dbReference type="ARBA" id="ARBA00023284"/>
    </source>
</evidence>
<keyword evidence="14" id="KW-1185">Reference proteome</keyword>
<dbReference type="EC" id="1.11.1.24" evidence="2"/>
<dbReference type="InterPro" id="IPR000866">
    <property type="entry name" value="AhpC/TSA"/>
</dbReference>
<proteinExistence type="inferred from homology"/>
<organism evidence="13 14">
    <name type="scientific">Psychrobacter alimentarius</name>
    <dbReference type="NCBI Taxonomy" id="261164"/>
    <lineage>
        <taxon>Bacteria</taxon>
        <taxon>Pseudomonadati</taxon>
        <taxon>Pseudomonadota</taxon>
        <taxon>Gammaproteobacteria</taxon>
        <taxon>Moraxellales</taxon>
        <taxon>Moraxellaceae</taxon>
        <taxon>Psychrobacter</taxon>
    </lineage>
</organism>
<dbReference type="EMBL" id="CP014945">
    <property type="protein sequence ID" value="AMT97440.1"/>
    <property type="molecule type" value="Genomic_DNA"/>
</dbReference>
<dbReference type="PANTHER" id="PTHR42801:SF4">
    <property type="entry name" value="AHPC_TSA FAMILY PROTEIN"/>
    <property type="match status" value="1"/>
</dbReference>
<comment type="function">
    <text evidence="1">Thiol-specific peroxidase that catalyzes the reduction of hydrogen peroxide and organic hydroperoxides to water and alcohols, respectively. Plays a role in cell protection against oxidative stress by detoxifying peroxides and as sensor of hydrogen peroxide-mediated signaling events.</text>
</comment>
<dbReference type="InterPro" id="IPR036249">
    <property type="entry name" value="Thioredoxin-like_sf"/>
</dbReference>
<dbReference type="Proteomes" id="UP000076104">
    <property type="component" value="Chromosome"/>
</dbReference>
<name>A0ABM5ZZ89_9GAMM</name>
<keyword evidence="6" id="KW-1015">Disulfide bond</keyword>
<dbReference type="PANTHER" id="PTHR42801">
    <property type="entry name" value="THIOREDOXIN-DEPENDENT PEROXIDE REDUCTASE"/>
    <property type="match status" value="1"/>
</dbReference>
<dbReference type="InterPro" id="IPR050924">
    <property type="entry name" value="Peroxiredoxin_BCP/PrxQ"/>
</dbReference>
<evidence type="ECO:0000256" key="8">
    <source>
        <dbReference type="ARBA" id="ARBA00032824"/>
    </source>
</evidence>
<dbReference type="Gene3D" id="3.40.30.10">
    <property type="entry name" value="Glutaredoxin"/>
    <property type="match status" value="1"/>
</dbReference>
<evidence type="ECO:0000256" key="9">
    <source>
        <dbReference type="ARBA" id="ARBA00038489"/>
    </source>
</evidence>